<gene>
    <name evidence="2" type="ORF">Y88_2161</name>
</gene>
<keyword evidence="3" id="KW-1185">Reference proteome</keyword>
<dbReference type="STRING" id="983920.Y88_2161"/>
<dbReference type="AlphaFoldDB" id="F1Z5A9"/>
<feature type="region of interest" description="Disordered" evidence="1">
    <location>
        <begin position="23"/>
        <end position="47"/>
    </location>
</feature>
<evidence type="ECO:0000313" key="2">
    <source>
        <dbReference type="EMBL" id="EGD60287.1"/>
    </source>
</evidence>
<feature type="compositionally biased region" description="Pro residues" evidence="1">
    <location>
        <begin position="351"/>
        <end position="363"/>
    </location>
</feature>
<evidence type="ECO:0000256" key="1">
    <source>
        <dbReference type="SAM" id="MobiDB-lite"/>
    </source>
</evidence>
<protein>
    <submittedName>
        <fullName evidence="2">Uncharacterized protein</fullName>
    </submittedName>
</protein>
<reference evidence="2 3" key="1">
    <citation type="journal article" date="2012" name="J. Bacteriol.">
        <title>Draft Genome Sequence of Novosphingobium nitrogenifigens Y88T.</title>
        <authorList>
            <person name="Strabala T.J."/>
            <person name="Macdonald L."/>
            <person name="Liu V."/>
            <person name="Smit A.M."/>
        </authorList>
    </citation>
    <scope>NUCLEOTIDE SEQUENCE [LARGE SCALE GENOMIC DNA]</scope>
    <source>
        <strain evidence="2 3">DSM 19370</strain>
    </source>
</reference>
<dbReference type="EMBL" id="AEWJ01000023">
    <property type="protein sequence ID" value="EGD60287.1"/>
    <property type="molecule type" value="Genomic_DNA"/>
</dbReference>
<dbReference type="RefSeq" id="WP_008069435.1">
    <property type="nucleotide sequence ID" value="NZ_GL876933.1"/>
</dbReference>
<dbReference type="eggNOG" id="ENOG5030IMJ">
    <property type="taxonomic scope" value="Bacteria"/>
</dbReference>
<accession>F1Z5A9</accession>
<dbReference type="InParanoid" id="F1Z5A9"/>
<feature type="region of interest" description="Disordered" evidence="1">
    <location>
        <begin position="334"/>
        <end position="367"/>
    </location>
</feature>
<sequence>MDPDSDPEGFARLRAARDMALADVRRQASKASAEPDASDAADDPFAAVDLPEPELPAKAWPHAAPHLDLPHPSGTISTRLGPVKAMEPHVFGGPAQAPCQRSLTVPPETFLTPVVTGKGDGDVIADRGRWGAFHHLLAQAAPESEPLNPLQERRALDHLRVLHRQTGEMTIEQSGEAESWIAELLARTWPRSAPLLEPAAAAFGWEEERGQLSERPAIAFLNARLRGLRFVEKVERPDHPLHKAWAELSQPGTGRSWWVKRGDVKSLLEGVRKNFPELEQHLNPERVGAWERKLYPEARPAMSGFAGFLSERRLWWICIIGALQALRFAFSPTEPSPRPHLDPLQTIAPSPLSPPSPASPPSTDPASLSALNHAAAHWFGNNATLDWVHSKAPSVADEVEQIVRNQAADGLADTTGHNTDLAMRDALFSALHGTGRNSDSRTLHDVQTLRLRALRAIGKDDPQACISFITADHLAGKVALPASVEQGARKLGHRLAEEGQLGPQQPSPRHQAMIPGPVIDRILDKTGLSLPIVQKVLRHGAATGAQECSVKLALLSESLRLPPAEGDPILRIE</sequence>
<dbReference type="OrthoDB" id="8094857at2"/>
<organism evidence="2 3">
    <name type="scientific">Novosphingobium nitrogenifigens DSM 19370</name>
    <dbReference type="NCBI Taxonomy" id="983920"/>
    <lineage>
        <taxon>Bacteria</taxon>
        <taxon>Pseudomonadati</taxon>
        <taxon>Pseudomonadota</taxon>
        <taxon>Alphaproteobacteria</taxon>
        <taxon>Sphingomonadales</taxon>
        <taxon>Sphingomonadaceae</taxon>
        <taxon>Novosphingobium</taxon>
    </lineage>
</organism>
<comment type="caution">
    <text evidence="2">The sequence shown here is derived from an EMBL/GenBank/DDBJ whole genome shotgun (WGS) entry which is preliminary data.</text>
</comment>
<proteinExistence type="predicted"/>
<name>F1Z5A9_9SPHN</name>
<dbReference type="Proteomes" id="UP000004728">
    <property type="component" value="Unassembled WGS sequence"/>
</dbReference>
<dbReference type="HOGENOM" id="CLU_460668_0_0_5"/>
<evidence type="ECO:0000313" key="3">
    <source>
        <dbReference type="Proteomes" id="UP000004728"/>
    </source>
</evidence>